<evidence type="ECO:0000256" key="3">
    <source>
        <dbReference type="ARBA" id="ARBA00023157"/>
    </source>
</evidence>
<name>A0A5C5XPH5_9BACT</name>
<dbReference type="PROSITE" id="PS51352">
    <property type="entry name" value="THIOREDOXIN_2"/>
    <property type="match status" value="1"/>
</dbReference>
<reference evidence="8 9" key="1">
    <citation type="submission" date="2019-02" db="EMBL/GenBank/DDBJ databases">
        <title>Deep-cultivation of Planctomycetes and their phenomic and genomic characterization uncovers novel biology.</title>
        <authorList>
            <person name="Wiegand S."/>
            <person name="Jogler M."/>
            <person name="Boedeker C."/>
            <person name="Pinto D."/>
            <person name="Vollmers J."/>
            <person name="Rivas-Marin E."/>
            <person name="Kohn T."/>
            <person name="Peeters S.H."/>
            <person name="Heuer A."/>
            <person name="Rast P."/>
            <person name="Oberbeckmann S."/>
            <person name="Bunk B."/>
            <person name="Jeske O."/>
            <person name="Meyerdierks A."/>
            <person name="Storesund J.E."/>
            <person name="Kallscheuer N."/>
            <person name="Luecker S."/>
            <person name="Lage O.M."/>
            <person name="Pohl T."/>
            <person name="Merkel B.J."/>
            <person name="Hornburger P."/>
            <person name="Mueller R.-W."/>
            <person name="Bruemmer F."/>
            <person name="Labrenz M."/>
            <person name="Spormann A.M."/>
            <person name="Op Den Camp H."/>
            <person name="Overmann J."/>
            <person name="Amann R."/>
            <person name="Jetten M.S.M."/>
            <person name="Mascher T."/>
            <person name="Medema M.H."/>
            <person name="Devos D.P."/>
            <person name="Kaster A.-K."/>
            <person name="Ovreas L."/>
            <person name="Rohde M."/>
            <person name="Galperin M.Y."/>
            <person name="Jogler C."/>
        </authorList>
    </citation>
    <scope>NUCLEOTIDE SEQUENCE [LARGE SCALE GENOMIC DNA]</scope>
    <source>
        <strain evidence="8 9">CA85</strain>
    </source>
</reference>
<evidence type="ECO:0000256" key="5">
    <source>
        <dbReference type="SAM" id="MobiDB-lite"/>
    </source>
</evidence>
<feature type="chain" id="PRO_5022736069" evidence="6">
    <location>
        <begin position="30"/>
        <end position="389"/>
    </location>
</feature>
<comment type="subcellular location">
    <subcellularLocation>
        <location evidence="1">Cell envelope</location>
    </subcellularLocation>
</comment>
<sequence length="389" mass="43080" precursor="true">MNRRTFRFATALACSVGLAGFLTAQPSSAEITLHIGDEAPALDIEHYVHDPADGFGEVTEFEKDKVYVVEFWATWCGPCIASMPHLVELQNKYRGEGVQIVSISDEDVETVNELMEKDYPEKDVTFSELTSAYTITTDPDGSVSDAYMRAAGQNGIPCAFVVGKTGQVEWIGHPMKMDEPLAEVVAGTWDREAYKEQMKQEQQLLAAMQKINQLARNGEFQDAIKVVDKVLGEIDSDNPESEMIREQLTNFRFNLRLDAGDQSEDVLEFFRKQIADAKGDPRAVTQFGFGLMSSMQQGTDPGPLAAETITALEADVEKADAEIKPLMYLCIAQINASMSNFDEAIAAQTKAIELSEGQQKERMQQVLEQIKEMSAEPESDDDASDNESE</sequence>
<keyword evidence="9" id="KW-1185">Reference proteome</keyword>
<keyword evidence="2" id="KW-0201">Cytochrome c-type biogenesis</keyword>
<dbReference type="CDD" id="cd02966">
    <property type="entry name" value="TlpA_like_family"/>
    <property type="match status" value="1"/>
</dbReference>
<evidence type="ECO:0000256" key="6">
    <source>
        <dbReference type="SAM" id="SignalP"/>
    </source>
</evidence>
<evidence type="ECO:0000256" key="4">
    <source>
        <dbReference type="ARBA" id="ARBA00023284"/>
    </source>
</evidence>
<evidence type="ECO:0000256" key="2">
    <source>
        <dbReference type="ARBA" id="ARBA00022748"/>
    </source>
</evidence>
<dbReference type="Pfam" id="PF00578">
    <property type="entry name" value="AhpC-TSA"/>
    <property type="match status" value="1"/>
</dbReference>
<gene>
    <name evidence="8" type="primary">resA_6</name>
    <name evidence="8" type="ORF">CA85_36150</name>
</gene>
<dbReference type="GO" id="GO:0030313">
    <property type="term" value="C:cell envelope"/>
    <property type="evidence" value="ECO:0007669"/>
    <property type="project" value="UniProtKB-SubCell"/>
</dbReference>
<keyword evidence="6" id="KW-0732">Signal</keyword>
<feature type="region of interest" description="Disordered" evidence="5">
    <location>
        <begin position="370"/>
        <end position="389"/>
    </location>
</feature>
<dbReference type="GO" id="GO:0006950">
    <property type="term" value="P:response to stress"/>
    <property type="evidence" value="ECO:0007669"/>
    <property type="project" value="UniProtKB-ARBA"/>
</dbReference>
<organism evidence="8 9">
    <name type="scientific">Allorhodopirellula solitaria</name>
    <dbReference type="NCBI Taxonomy" id="2527987"/>
    <lineage>
        <taxon>Bacteria</taxon>
        <taxon>Pseudomonadati</taxon>
        <taxon>Planctomycetota</taxon>
        <taxon>Planctomycetia</taxon>
        <taxon>Pirellulales</taxon>
        <taxon>Pirellulaceae</taxon>
        <taxon>Allorhodopirellula</taxon>
    </lineage>
</organism>
<evidence type="ECO:0000259" key="7">
    <source>
        <dbReference type="PROSITE" id="PS51352"/>
    </source>
</evidence>
<dbReference type="GO" id="GO:0016491">
    <property type="term" value="F:oxidoreductase activity"/>
    <property type="evidence" value="ECO:0007669"/>
    <property type="project" value="InterPro"/>
</dbReference>
<comment type="caution">
    <text evidence="8">The sequence shown here is derived from an EMBL/GenBank/DDBJ whole genome shotgun (WGS) entry which is preliminary data.</text>
</comment>
<dbReference type="GO" id="GO:0017004">
    <property type="term" value="P:cytochrome complex assembly"/>
    <property type="evidence" value="ECO:0007669"/>
    <property type="project" value="UniProtKB-KW"/>
</dbReference>
<evidence type="ECO:0000313" key="9">
    <source>
        <dbReference type="Proteomes" id="UP000318053"/>
    </source>
</evidence>
<dbReference type="RefSeq" id="WP_146392533.1">
    <property type="nucleotide sequence ID" value="NZ_SJPK01000009.1"/>
</dbReference>
<dbReference type="InterPro" id="IPR036249">
    <property type="entry name" value="Thioredoxin-like_sf"/>
</dbReference>
<feature type="signal peptide" evidence="6">
    <location>
        <begin position="1"/>
        <end position="29"/>
    </location>
</feature>
<dbReference type="Gene3D" id="3.40.30.10">
    <property type="entry name" value="Glutaredoxin"/>
    <property type="match status" value="1"/>
</dbReference>
<feature type="domain" description="Thioredoxin" evidence="7">
    <location>
        <begin position="33"/>
        <end position="199"/>
    </location>
</feature>
<dbReference type="AlphaFoldDB" id="A0A5C5XPH5"/>
<dbReference type="OrthoDB" id="9802923at2"/>
<accession>A0A5C5XPH5</accession>
<keyword evidence="3" id="KW-1015">Disulfide bond</keyword>
<dbReference type="InterPro" id="IPR000866">
    <property type="entry name" value="AhpC/TSA"/>
</dbReference>
<dbReference type="PANTHER" id="PTHR42852:SF6">
    <property type="entry name" value="THIOL:DISULFIDE INTERCHANGE PROTEIN DSBE"/>
    <property type="match status" value="1"/>
</dbReference>
<dbReference type="Proteomes" id="UP000318053">
    <property type="component" value="Unassembled WGS sequence"/>
</dbReference>
<dbReference type="PANTHER" id="PTHR42852">
    <property type="entry name" value="THIOL:DISULFIDE INTERCHANGE PROTEIN DSBE"/>
    <property type="match status" value="1"/>
</dbReference>
<dbReference type="InterPro" id="IPR013766">
    <property type="entry name" value="Thioredoxin_domain"/>
</dbReference>
<dbReference type="InterPro" id="IPR050553">
    <property type="entry name" value="Thioredoxin_ResA/DsbE_sf"/>
</dbReference>
<evidence type="ECO:0000256" key="1">
    <source>
        <dbReference type="ARBA" id="ARBA00004196"/>
    </source>
</evidence>
<proteinExistence type="predicted"/>
<feature type="compositionally biased region" description="Acidic residues" evidence="5">
    <location>
        <begin position="375"/>
        <end position="389"/>
    </location>
</feature>
<protein>
    <submittedName>
        <fullName evidence="8">Thiol-disulfide oxidoreductase ResA</fullName>
    </submittedName>
</protein>
<evidence type="ECO:0000313" key="8">
    <source>
        <dbReference type="EMBL" id="TWT64830.1"/>
    </source>
</evidence>
<dbReference type="InterPro" id="IPR011990">
    <property type="entry name" value="TPR-like_helical_dom_sf"/>
</dbReference>
<keyword evidence="4" id="KW-0676">Redox-active center</keyword>
<dbReference type="Gene3D" id="1.25.40.10">
    <property type="entry name" value="Tetratricopeptide repeat domain"/>
    <property type="match status" value="1"/>
</dbReference>
<dbReference type="GO" id="GO:0016209">
    <property type="term" value="F:antioxidant activity"/>
    <property type="evidence" value="ECO:0007669"/>
    <property type="project" value="InterPro"/>
</dbReference>
<dbReference type="SUPFAM" id="SSF52833">
    <property type="entry name" value="Thioredoxin-like"/>
    <property type="match status" value="1"/>
</dbReference>
<dbReference type="EMBL" id="SJPK01000009">
    <property type="protein sequence ID" value="TWT64830.1"/>
    <property type="molecule type" value="Genomic_DNA"/>
</dbReference>